<evidence type="ECO:0000313" key="5">
    <source>
        <dbReference type="EMBL" id="QDZ24647.1"/>
    </source>
</evidence>
<feature type="compositionally biased region" description="Acidic residues" evidence="2">
    <location>
        <begin position="157"/>
        <end position="169"/>
    </location>
</feature>
<reference evidence="5 6" key="1">
    <citation type="submission" date="2018-07" db="EMBL/GenBank/DDBJ databases">
        <title>The complete nuclear genome of the prasinophyte Chloropicon primus (CCMP1205).</title>
        <authorList>
            <person name="Pombert J.-F."/>
            <person name="Otis C."/>
            <person name="Turmel M."/>
            <person name="Lemieux C."/>
        </authorList>
    </citation>
    <scope>NUCLEOTIDE SEQUENCE [LARGE SCALE GENOMIC DNA]</scope>
    <source>
        <strain evidence="5 6">CCMP1205</strain>
    </source>
</reference>
<accession>A0A5B8MW36</accession>
<dbReference type="GO" id="GO:0005634">
    <property type="term" value="C:nucleus"/>
    <property type="evidence" value="ECO:0007669"/>
    <property type="project" value="TreeGrafter"/>
</dbReference>
<dbReference type="GO" id="GO:0051087">
    <property type="term" value="F:protein-folding chaperone binding"/>
    <property type="evidence" value="ECO:0007669"/>
    <property type="project" value="TreeGrafter"/>
</dbReference>
<dbReference type="CDD" id="cd06465">
    <property type="entry name" value="p23_hB-ind1_like"/>
    <property type="match status" value="1"/>
</dbReference>
<keyword evidence="6" id="KW-1185">Reference proteome</keyword>
<organism evidence="5 6">
    <name type="scientific">Chloropicon primus</name>
    <dbReference type="NCBI Taxonomy" id="1764295"/>
    <lineage>
        <taxon>Eukaryota</taxon>
        <taxon>Viridiplantae</taxon>
        <taxon>Chlorophyta</taxon>
        <taxon>Chloropicophyceae</taxon>
        <taxon>Chloropicales</taxon>
        <taxon>Chloropicaceae</taxon>
        <taxon>Chloropicon</taxon>
    </lineage>
</organism>
<dbReference type="GO" id="GO:0006457">
    <property type="term" value="P:protein folding"/>
    <property type="evidence" value="ECO:0007669"/>
    <property type="project" value="TreeGrafter"/>
</dbReference>
<dbReference type="PANTHER" id="PTHR22932">
    <property type="entry name" value="TELOMERASE-BINDING PROTEIN P23 HSP90 CO-CHAPERONE"/>
    <property type="match status" value="1"/>
</dbReference>
<evidence type="ECO:0000313" key="6">
    <source>
        <dbReference type="Proteomes" id="UP000316726"/>
    </source>
</evidence>
<dbReference type="GO" id="GO:0005829">
    <property type="term" value="C:cytosol"/>
    <property type="evidence" value="ECO:0007669"/>
    <property type="project" value="TreeGrafter"/>
</dbReference>
<proteinExistence type="inferred from homology"/>
<reference evidence="4" key="2">
    <citation type="submission" date="2021-01" db="EMBL/GenBank/DDBJ databases">
        <authorList>
            <person name="Corre E."/>
            <person name="Pelletier E."/>
            <person name="Niang G."/>
            <person name="Scheremetjew M."/>
            <person name="Finn R."/>
            <person name="Kale V."/>
            <person name="Holt S."/>
            <person name="Cochrane G."/>
            <person name="Meng A."/>
            <person name="Brown T."/>
            <person name="Cohen L."/>
        </authorList>
    </citation>
    <scope>NUCLEOTIDE SEQUENCE</scope>
    <source>
        <strain evidence="4">CCMP1205</strain>
    </source>
</reference>
<dbReference type="Gene3D" id="2.60.40.790">
    <property type="match status" value="1"/>
</dbReference>
<dbReference type="EMBL" id="HBHL01003907">
    <property type="protein sequence ID" value="CAD9713594.1"/>
    <property type="molecule type" value="Transcribed_RNA"/>
</dbReference>
<dbReference type="Proteomes" id="UP000316726">
    <property type="component" value="Chromosome 14"/>
</dbReference>
<feature type="compositionally biased region" description="Basic and acidic residues" evidence="2">
    <location>
        <begin position="140"/>
        <end position="156"/>
    </location>
</feature>
<evidence type="ECO:0000256" key="1">
    <source>
        <dbReference type="ARBA" id="ARBA00025733"/>
    </source>
</evidence>
<dbReference type="GO" id="GO:0051131">
    <property type="term" value="P:chaperone-mediated protein complex assembly"/>
    <property type="evidence" value="ECO:0007669"/>
    <property type="project" value="TreeGrafter"/>
</dbReference>
<dbReference type="SUPFAM" id="SSF49764">
    <property type="entry name" value="HSP20-like chaperones"/>
    <property type="match status" value="1"/>
</dbReference>
<evidence type="ECO:0000313" key="4">
    <source>
        <dbReference type="EMBL" id="CAD9713594.1"/>
    </source>
</evidence>
<dbReference type="InterPro" id="IPR007052">
    <property type="entry name" value="CS_dom"/>
</dbReference>
<evidence type="ECO:0000259" key="3">
    <source>
        <dbReference type="PROSITE" id="PS51203"/>
    </source>
</evidence>
<dbReference type="PANTHER" id="PTHR22932:SF1">
    <property type="entry name" value="CO-CHAPERONE PROTEIN DAF-41"/>
    <property type="match status" value="1"/>
</dbReference>
<dbReference type="STRING" id="1764295.A0A5B8MW36"/>
<feature type="domain" description="CS" evidence="3">
    <location>
        <begin position="4"/>
        <end position="101"/>
    </location>
</feature>
<evidence type="ECO:0000256" key="2">
    <source>
        <dbReference type="SAM" id="MobiDB-lite"/>
    </source>
</evidence>
<dbReference type="InterPro" id="IPR008978">
    <property type="entry name" value="HSP20-like_chaperone"/>
</dbReference>
<sequence>MEVVKAPNVKWAQRKDRLLVTVECQNCKEPKLRIENDEKEGCGVLALSGEGTRDGKPCSYGLSLELFGELNKDESKVSVGDRKIVLVLLKSKSGPHWPRLLKAKGKAPQNIKVDWDLYMDSDEEEEQEKKSNFDIGTLDDFSKFDDPLDKDVHTDSEDSDDEDLPDLVN</sequence>
<gene>
    <name evidence="5" type="ORF">A3770_14p71650</name>
    <name evidence="4" type="ORF">CPRI1469_LOCUS2446</name>
</gene>
<dbReference type="GO" id="GO:0051879">
    <property type="term" value="F:Hsp90 protein binding"/>
    <property type="evidence" value="ECO:0007669"/>
    <property type="project" value="InterPro"/>
</dbReference>
<name>A0A5B8MW36_9CHLO</name>
<dbReference type="PROSITE" id="PS51203">
    <property type="entry name" value="CS"/>
    <property type="match status" value="1"/>
</dbReference>
<dbReference type="AlphaFoldDB" id="A0A5B8MW36"/>
<dbReference type="InterPro" id="IPR045250">
    <property type="entry name" value="p23-like"/>
</dbReference>
<feature type="region of interest" description="Disordered" evidence="2">
    <location>
        <begin position="118"/>
        <end position="169"/>
    </location>
</feature>
<dbReference type="Pfam" id="PF04969">
    <property type="entry name" value="CS"/>
    <property type="match status" value="1"/>
</dbReference>
<protein>
    <submittedName>
        <fullName evidence="5">HSP20-like chaperone</fullName>
    </submittedName>
</protein>
<dbReference type="OrthoDB" id="1564555at2759"/>
<comment type="similarity">
    <text evidence="1">Belongs to the p23/wos2 family.</text>
</comment>
<dbReference type="EMBL" id="CP031047">
    <property type="protein sequence ID" value="QDZ24647.1"/>
    <property type="molecule type" value="Genomic_DNA"/>
</dbReference>